<dbReference type="Pfam" id="PF02362">
    <property type="entry name" value="B3"/>
    <property type="match status" value="3"/>
</dbReference>
<dbReference type="GO" id="GO:0003677">
    <property type="term" value="F:DNA binding"/>
    <property type="evidence" value="ECO:0007669"/>
    <property type="project" value="UniProtKB-KW"/>
</dbReference>
<evidence type="ECO:0000256" key="1">
    <source>
        <dbReference type="ARBA" id="ARBA00004123"/>
    </source>
</evidence>
<feature type="domain" description="TF-B3" evidence="7">
    <location>
        <begin position="51"/>
        <end position="109"/>
    </location>
</feature>
<dbReference type="InterPro" id="IPR015300">
    <property type="entry name" value="DNA-bd_pseudobarrel_sf"/>
</dbReference>
<organism evidence="8 9">
    <name type="scientific">Panicum virgatum</name>
    <name type="common">Blackwell switchgrass</name>
    <dbReference type="NCBI Taxonomy" id="38727"/>
    <lineage>
        <taxon>Eukaryota</taxon>
        <taxon>Viridiplantae</taxon>
        <taxon>Streptophyta</taxon>
        <taxon>Embryophyta</taxon>
        <taxon>Tracheophyta</taxon>
        <taxon>Spermatophyta</taxon>
        <taxon>Magnoliopsida</taxon>
        <taxon>Liliopsida</taxon>
        <taxon>Poales</taxon>
        <taxon>Poaceae</taxon>
        <taxon>PACMAD clade</taxon>
        <taxon>Panicoideae</taxon>
        <taxon>Panicodae</taxon>
        <taxon>Paniceae</taxon>
        <taxon>Panicinae</taxon>
        <taxon>Panicum</taxon>
        <taxon>Panicum sect. Hiantes</taxon>
    </lineage>
</organism>
<keyword evidence="4" id="KW-0804">Transcription</keyword>
<evidence type="ECO:0000256" key="4">
    <source>
        <dbReference type="ARBA" id="ARBA00023163"/>
    </source>
</evidence>
<dbReference type="EMBL" id="CM029049">
    <property type="protein sequence ID" value="KAG2571323.1"/>
    <property type="molecule type" value="Genomic_DNA"/>
</dbReference>
<dbReference type="Proteomes" id="UP000823388">
    <property type="component" value="Chromosome 7K"/>
</dbReference>
<dbReference type="Gene3D" id="2.40.330.10">
    <property type="entry name" value="DNA-binding pseudobarrel domain"/>
    <property type="match status" value="3"/>
</dbReference>
<keyword evidence="9" id="KW-1185">Reference proteome</keyword>
<feature type="domain" description="TF-B3" evidence="7">
    <location>
        <begin position="313"/>
        <end position="394"/>
    </location>
</feature>
<evidence type="ECO:0000313" key="9">
    <source>
        <dbReference type="Proteomes" id="UP000823388"/>
    </source>
</evidence>
<comment type="caution">
    <text evidence="8">The sequence shown here is derived from an EMBL/GenBank/DDBJ whole genome shotgun (WGS) entry which is preliminary data.</text>
</comment>
<feature type="domain" description="TF-B3" evidence="7">
    <location>
        <begin position="133"/>
        <end position="229"/>
    </location>
</feature>
<keyword evidence="3" id="KW-0238">DNA-binding</keyword>
<feature type="region of interest" description="Disordered" evidence="6">
    <location>
        <begin position="399"/>
        <end position="438"/>
    </location>
</feature>
<dbReference type="PROSITE" id="PS50863">
    <property type="entry name" value="B3"/>
    <property type="match status" value="3"/>
</dbReference>
<dbReference type="AlphaFoldDB" id="A0A8T0QBV8"/>
<dbReference type="PANTHER" id="PTHR31674">
    <property type="entry name" value="B3 DOMAIN-CONTAINING PROTEIN REM-LIKE 3-RELATED"/>
    <property type="match status" value="1"/>
</dbReference>
<dbReference type="GO" id="GO:0005634">
    <property type="term" value="C:nucleus"/>
    <property type="evidence" value="ECO:0007669"/>
    <property type="project" value="UniProtKB-SubCell"/>
</dbReference>
<protein>
    <recommendedName>
        <fullName evidence="7">TF-B3 domain-containing protein</fullName>
    </recommendedName>
</protein>
<dbReference type="CDD" id="cd10017">
    <property type="entry name" value="B3_DNA"/>
    <property type="match status" value="3"/>
</dbReference>
<evidence type="ECO:0000256" key="6">
    <source>
        <dbReference type="SAM" id="MobiDB-lite"/>
    </source>
</evidence>
<evidence type="ECO:0000313" key="8">
    <source>
        <dbReference type="EMBL" id="KAG2571323.1"/>
    </source>
</evidence>
<accession>A0A8T0QBV8</accession>
<keyword evidence="2" id="KW-0805">Transcription regulation</keyword>
<evidence type="ECO:0000259" key="7">
    <source>
        <dbReference type="PROSITE" id="PS50863"/>
    </source>
</evidence>
<dbReference type="InterPro" id="IPR003340">
    <property type="entry name" value="B3_DNA-bd"/>
</dbReference>
<comment type="subcellular location">
    <subcellularLocation>
        <location evidence="1">Nucleus</location>
    </subcellularLocation>
</comment>
<feature type="compositionally biased region" description="Basic and acidic residues" evidence="6">
    <location>
        <begin position="399"/>
        <end position="427"/>
    </location>
</feature>
<dbReference type="SUPFAM" id="SSF101936">
    <property type="entry name" value="DNA-binding pseudobarrel domain"/>
    <property type="match status" value="3"/>
</dbReference>
<name>A0A8T0QBV8_PANVG</name>
<sequence length="475" mass="52563">MASSPSAAGAAAKQLKALLPPSLRKLRISDELAGCFDAGGGGGAPGPTALLVSPFGKVWRVEVGRDGDGAFLGRGWAEFLAAHGVGVGWFVVLRHAGRGALTFKAFDTSFCIKEFAAPAAVMASRSSKGVSCKPQFIRIVYPNLSEKMIIPARFVKHYVTEEYLNSRTAVILSPLGKLWQIELENNPSGMFFAGGWPQFLEFHGISKGDVLLLRYEGNMVFKVKAFGLNGHQKDFKNQDTGILQNVEMQQEPLSPTRKRKNNDEKSSSEENKRPKSSVTYLSPKLPPKNPDYQIGPSSWIRKEIHTYALERLLPLPIKFCHGIGFNGTCRITLKTEIDSTRSWQVHGATYKTYGCMLGDGWKSFCRENRLKTGDLCTFHIVETTLWHVTIKRSLTSADTENRKETPCSSNKEQETKKVNPSSEERVRPKGSTNSLSKASKYKRSVYEIGPPFLGTEGDELQLNSKASYFATELLL</sequence>
<proteinExistence type="predicted"/>
<evidence type="ECO:0000256" key="2">
    <source>
        <dbReference type="ARBA" id="ARBA00023015"/>
    </source>
</evidence>
<dbReference type="InterPro" id="IPR039218">
    <property type="entry name" value="REM_fam"/>
</dbReference>
<gene>
    <name evidence="8" type="ORF">PVAP13_7KG013873</name>
</gene>
<dbReference type="SMART" id="SM01019">
    <property type="entry name" value="B3"/>
    <property type="match status" value="3"/>
</dbReference>
<dbReference type="PANTHER" id="PTHR31674:SF86">
    <property type="entry name" value="B3 DOMAIN-CONTAINING PROTEIN OS04G0347400-RELATED"/>
    <property type="match status" value="1"/>
</dbReference>
<keyword evidence="5" id="KW-0539">Nucleus</keyword>
<reference evidence="8" key="1">
    <citation type="submission" date="2020-05" db="EMBL/GenBank/DDBJ databases">
        <title>WGS assembly of Panicum virgatum.</title>
        <authorList>
            <person name="Lovell J.T."/>
            <person name="Jenkins J."/>
            <person name="Shu S."/>
            <person name="Juenger T.E."/>
            <person name="Schmutz J."/>
        </authorList>
    </citation>
    <scope>NUCLEOTIDE SEQUENCE</scope>
    <source>
        <strain evidence="8">AP13</strain>
    </source>
</reference>
<evidence type="ECO:0000256" key="5">
    <source>
        <dbReference type="ARBA" id="ARBA00023242"/>
    </source>
</evidence>
<feature type="region of interest" description="Disordered" evidence="6">
    <location>
        <begin position="247"/>
        <end position="289"/>
    </location>
</feature>
<feature type="compositionally biased region" description="Basic and acidic residues" evidence="6">
    <location>
        <begin position="261"/>
        <end position="273"/>
    </location>
</feature>
<evidence type="ECO:0000256" key="3">
    <source>
        <dbReference type="ARBA" id="ARBA00023125"/>
    </source>
</evidence>